<organism evidence="8 9">
    <name type="scientific">Schistosoma margrebowiei</name>
    <dbReference type="NCBI Taxonomy" id="48269"/>
    <lineage>
        <taxon>Eukaryota</taxon>
        <taxon>Metazoa</taxon>
        <taxon>Spiralia</taxon>
        <taxon>Lophotrochozoa</taxon>
        <taxon>Platyhelminthes</taxon>
        <taxon>Trematoda</taxon>
        <taxon>Digenea</taxon>
        <taxon>Strigeidida</taxon>
        <taxon>Schistosomatoidea</taxon>
        <taxon>Schistosomatidae</taxon>
        <taxon>Schistosoma</taxon>
    </lineage>
</organism>
<dbReference type="Pfam" id="PF00002">
    <property type="entry name" value="7tm_2"/>
    <property type="match status" value="1"/>
</dbReference>
<feature type="domain" description="G-protein coupled receptors family 2 profile 2" evidence="7">
    <location>
        <begin position="313"/>
        <end position="407"/>
    </location>
</feature>
<dbReference type="GO" id="GO:0007166">
    <property type="term" value="P:cell surface receptor signaling pathway"/>
    <property type="evidence" value="ECO:0007669"/>
    <property type="project" value="InterPro"/>
</dbReference>
<dbReference type="PROSITE" id="PS50261">
    <property type="entry name" value="G_PROTEIN_RECEP_F2_4"/>
    <property type="match status" value="1"/>
</dbReference>
<proteinExistence type="predicted"/>
<feature type="compositionally biased region" description="Polar residues" evidence="5">
    <location>
        <begin position="702"/>
        <end position="712"/>
    </location>
</feature>
<evidence type="ECO:0000256" key="3">
    <source>
        <dbReference type="ARBA" id="ARBA00022989"/>
    </source>
</evidence>
<dbReference type="PANTHER" id="PTHR45902:SF1">
    <property type="entry name" value="LATROPHILIN RECEPTOR-LIKE PROTEIN A"/>
    <property type="match status" value="1"/>
</dbReference>
<accession>A0AA84ZXW7</accession>
<keyword evidence="2 6" id="KW-0812">Transmembrane</keyword>
<evidence type="ECO:0000256" key="5">
    <source>
        <dbReference type="SAM" id="MobiDB-lite"/>
    </source>
</evidence>
<evidence type="ECO:0000313" key="9">
    <source>
        <dbReference type="WBParaSite" id="SMRG1_54170.1"/>
    </source>
</evidence>
<dbReference type="Gene3D" id="1.20.1070.10">
    <property type="entry name" value="Rhodopsin 7-helix transmembrane proteins"/>
    <property type="match status" value="1"/>
</dbReference>
<dbReference type="Proteomes" id="UP000050790">
    <property type="component" value="Unassembled WGS sequence"/>
</dbReference>
<reference evidence="9" key="1">
    <citation type="submission" date="2023-11" db="UniProtKB">
        <authorList>
            <consortium name="WormBaseParasite"/>
        </authorList>
    </citation>
    <scope>IDENTIFICATION</scope>
</reference>
<evidence type="ECO:0000256" key="6">
    <source>
        <dbReference type="SAM" id="Phobius"/>
    </source>
</evidence>
<evidence type="ECO:0000256" key="4">
    <source>
        <dbReference type="ARBA" id="ARBA00023136"/>
    </source>
</evidence>
<dbReference type="WBParaSite" id="SMRG1_54170.1">
    <property type="protein sequence ID" value="SMRG1_54170.1"/>
    <property type="gene ID" value="SMRG1_54170"/>
</dbReference>
<sequence length="712" mass="81373">MMWKYIVSIIFYFIINKSNTSINQLNDIILNKKLIINNTCNSLIAKCYCDELCIKKSDCCIDYPLYNDSLNNNDNIIPTTCIKKSHYVIDNSYSLDEYEDFTEEIYAITNCPLNTSKTLTSKCNQAKYIKIKFIDLSNINKINWNLIKNQYISGIISNNILFHFKLSDIRAIAPVISLKTNRIYANIDCAQCHGEFKIIPGMNFNDYLKKYIKFYTVKIRCHLINNQYRICLLDTILPPSYTRSCSSLLRTNITPLSIMNKRIKWHEFVALPSKYLGFNLNLTNNNNNNNNNNDNNNNNNDQSTILKFIESIFDILQLIITILSAICLCILLIIYSKTKSIYQKLSNQLIMGLSLSILCLLLIYLTLSLIIEQLNIFNRQYCVLIAFLIHYFFLCSFIWMLIFGMNLLNTFGGIHTCLLCITYIKLKITKSKETINSINHQFISNAMHSMVIQSAKRTGPDSTKSIVFSSLLSIILPFCFVIPAIVINEKTYPNECIHEQHVAKMLNNEVDESICTKSQKILSYLTPGFCPPEDCTRPWFTINEAFFLWFLAPTTVLLTFNCLVLIIVGTHIWFLSQNELNVSKGIGSESGTNDFPKQSRKMLKICFNLSIILGIVWIFQILASLLPNVPLIGRAASLVSSAQGAALTFTTTSNLKRKAMTTCEWTSIFTLSNSNTSGTNRNFRNWIRPEKLKANSSDKPDSNLQSTKCDDN</sequence>
<feature type="transmembrane region" description="Helical" evidence="6">
    <location>
        <begin position="605"/>
        <end position="625"/>
    </location>
</feature>
<evidence type="ECO:0000313" key="8">
    <source>
        <dbReference type="Proteomes" id="UP000050790"/>
    </source>
</evidence>
<feature type="transmembrane region" description="Helical" evidence="6">
    <location>
        <begin position="546"/>
        <end position="574"/>
    </location>
</feature>
<comment type="subcellular location">
    <subcellularLocation>
        <location evidence="1">Membrane</location>
        <topology evidence="1">Multi-pass membrane protein</topology>
    </subcellularLocation>
</comment>
<evidence type="ECO:0000259" key="7">
    <source>
        <dbReference type="PROSITE" id="PS50261"/>
    </source>
</evidence>
<feature type="transmembrane region" description="Helical" evidence="6">
    <location>
        <begin position="383"/>
        <end position="402"/>
    </location>
</feature>
<dbReference type="AlphaFoldDB" id="A0AA84ZXW7"/>
<keyword evidence="3 6" id="KW-1133">Transmembrane helix</keyword>
<evidence type="ECO:0000256" key="2">
    <source>
        <dbReference type="ARBA" id="ARBA00022692"/>
    </source>
</evidence>
<dbReference type="PANTHER" id="PTHR45902">
    <property type="entry name" value="LATROPHILIN RECEPTOR-LIKE PROTEIN A"/>
    <property type="match status" value="1"/>
</dbReference>
<keyword evidence="4 6" id="KW-0472">Membrane</keyword>
<dbReference type="InterPro" id="IPR000832">
    <property type="entry name" value="GPCR_2_secretin-like"/>
</dbReference>
<feature type="transmembrane region" description="Helical" evidence="6">
    <location>
        <begin position="315"/>
        <end position="336"/>
    </location>
</feature>
<evidence type="ECO:0000256" key="1">
    <source>
        <dbReference type="ARBA" id="ARBA00004141"/>
    </source>
</evidence>
<feature type="transmembrane region" description="Helical" evidence="6">
    <location>
        <begin position="466"/>
        <end position="487"/>
    </location>
</feature>
<protein>
    <recommendedName>
        <fullName evidence="7">G-protein coupled receptors family 2 profile 2 domain-containing protein</fullName>
    </recommendedName>
</protein>
<feature type="region of interest" description="Disordered" evidence="5">
    <location>
        <begin position="692"/>
        <end position="712"/>
    </location>
</feature>
<feature type="transmembrane region" description="Helical" evidence="6">
    <location>
        <begin position="348"/>
        <end position="371"/>
    </location>
</feature>
<dbReference type="InterPro" id="IPR053231">
    <property type="entry name" value="GPCR_LN-TM7"/>
</dbReference>
<name>A0AA84ZXW7_9TREM</name>
<dbReference type="GO" id="GO:0004930">
    <property type="term" value="F:G protein-coupled receptor activity"/>
    <property type="evidence" value="ECO:0007669"/>
    <property type="project" value="InterPro"/>
</dbReference>
<feature type="compositionally biased region" description="Basic and acidic residues" evidence="5">
    <location>
        <begin position="692"/>
        <end position="701"/>
    </location>
</feature>
<dbReference type="InterPro" id="IPR017981">
    <property type="entry name" value="GPCR_2-like_7TM"/>
</dbReference>
<dbReference type="GO" id="GO:0016020">
    <property type="term" value="C:membrane"/>
    <property type="evidence" value="ECO:0007669"/>
    <property type="project" value="UniProtKB-SubCell"/>
</dbReference>